<evidence type="ECO:0000256" key="1">
    <source>
        <dbReference type="SAM" id="MobiDB-lite"/>
    </source>
</evidence>
<reference evidence="2" key="1">
    <citation type="submission" date="2021-01" db="EMBL/GenBank/DDBJ databases">
        <title>Whole genome shotgun sequence of Actinoplanes siamensis NBRC 109076.</title>
        <authorList>
            <person name="Komaki H."/>
            <person name="Tamura T."/>
        </authorList>
    </citation>
    <scope>NUCLEOTIDE SEQUENCE</scope>
    <source>
        <strain evidence="2">NBRC 109076</strain>
    </source>
</reference>
<sequence length="136" mass="13656">MRGGQDPVQHRARHGRAGELGTDVAPASDDLVQVVRHGQAPAALCPGQAGAIGREAGLRTPGSSPRRPPSQPVEASGYACTRVGGSSPVTAAGPCRIRTGFPILPAAAGGAPRNSSCRPAPYPKAVTAGPANYESS</sequence>
<gene>
    <name evidence="2" type="ORF">Asi03nite_56760</name>
</gene>
<proteinExistence type="predicted"/>
<keyword evidence="3" id="KW-1185">Reference proteome</keyword>
<organism evidence="2 3">
    <name type="scientific">Actinoplanes siamensis</name>
    <dbReference type="NCBI Taxonomy" id="1223317"/>
    <lineage>
        <taxon>Bacteria</taxon>
        <taxon>Bacillati</taxon>
        <taxon>Actinomycetota</taxon>
        <taxon>Actinomycetes</taxon>
        <taxon>Micromonosporales</taxon>
        <taxon>Micromonosporaceae</taxon>
        <taxon>Actinoplanes</taxon>
    </lineage>
</organism>
<name>A0A919TNF1_9ACTN</name>
<accession>A0A919TNF1</accession>
<dbReference type="EMBL" id="BOMW01000059">
    <property type="protein sequence ID" value="GIF08138.1"/>
    <property type="molecule type" value="Genomic_DNA"/>
</dbReference>
<feature type="region of interest" description="Disordered" evidence="1">
    <location>
        <begin position="45"/>
        <end position="136"/>
    </location>
</feature>
<feature type="region of interest" description="Disordered" evidence="1">
    <location>
        <begin position="1"/>
        <end position="25"/>
    </location>
</feature>
<comment type="caution">
    <text evidence="2">The sequence shown here is derived from an EMBL/GenBank/DDBJ whole genome shotgun (WGS) entry which is preliminary data.</text>
</comment>
<evidence type="ECO:0000313" key="2">
    <source>
        <dbReference type="EMBL" id="GIF08138.1"/>
    </source>
</evidence>
<protein>
    <submittedName>
        <fullName evidence="2">Uncharacterized protein</fullName>
    </submittedName>
</protein>
<dbReference type="AlphaFoldDB" id="A0A919TNF1"/>
<evidence type="ECO:0000313" key="3">
    <source>
        <dbReference type="Proteomes" id="UP000629619"/>
    </source>
</evidence>
<dbReference type="Proteomes" id="UP000629619">
    <property type="component" value="Unassembled WGS sequence"/>
</dbReference>